<name>A0A9P3H8N6_9FUNG</name>
<keyword evidence="2" id="KW-0812">Transmembrane</keyword>
<keyword evidence="2" id="KW-1133">Transmembrane helix</keyword>
<dbReference type="OrthoDB" id="10669915at2759"/>
<comment type="caution">
    <text evidence="3">The sequence shown here is derived from an EMBL/GenBank/DDBJ whole genome shotgun (WGS) entry which is preliminary data.</text>
</comment>
<organism evidence="3 4">
    <name type="scientific">Entomortierella parvispora</name>
    <dbReference type="NCBI Taxonomy" id="205924"/>
    <lineage>
        <taxon>Eukaryota</taxon>
        <taxon>Fungi</taxon>
        <taxon>Fungi incertae sedis</taxon>
        <taxon>Mucoromycota</taxon>
        <taxon>Mortierellomycotina</taxon>
        <taxon>Mortierellomycetes</taxon>
        <taxon>Mortierellales</taxon>
        <taxon>Mortierellaceae</taxon>
        <taxon>Entomortierella</taxon>
    </lineage>
</organism>
<feature type="compositionally biased region" description="Low complexity" evidence="1">
    <location>
        <begin position="70"/>
        <end position="84"/>
    </location>
</feature>
<gene>
    <name evidence="3" type="ORF">EMPS_04205</name>
</gene>
<feature type="region of interest" description="Disordered" evidence="1">
    <location>
        <begin position="70"/>
        <end position="264"/>
    </location>
</feature>
<protein>
    <submittedName>
        <fullName evidence="3">Uncharacterized protein</fullName>
    </submittedName>
</protein>
<dbReference type="EMBL" id="BQFW01000006">
    <property type="protein sequence ID" value="GJJ71848.1"/>
    <property type="molecule type" value="Genomic_DNA"/>
</dbReference>
<evidence type="ECO:0000313" key="4">
    <source>
        <dbReference type="Proteomes" id="UP000827284"/>
    </source>
</evidence>
<evidence type="ECO:0000256" key="1">
    <source>
        <dbReference type="SAM" id="MobiDB-lite"/>
    </source>
</evidence>
<accession>A0A9P3H8N6</accession>
<proteinExistence type="predicted"/>
<reference evidence="3" key="2">
    <citation type="journal article" date="2022" name="Microbiol. Resour. Announc.">
        <title>Whole-Genome Sequence of Entomortierella parvispora E1425, a Mucoromycotan Fungus Associated with Burkholderiaceae-Related Endosymbiotic Bacteria.</title>
        <authorList>
            <person name="Herlambang A."/>
            <person name="Guo Y."/>
            <person name="Takashima Y."/>
            <person name="Narisawa K."/>
            <person name="Ohta H."/>
            <person name="Nishizawa T."/>
        </authorList>
    </citation>
    <scope>NUCLEOTIDE SEQUENCE</scope>
    <source>
        <strain evidence="3">E1425</strain>
    </source>
</reference>
<evidence type="ECO:0000313" key="3">
    <source>
        <dbReference type="EMBL" id="GJJ71848.1"/>
    </source>
</evidence>
<keyword evidence="4" id="KW-1185">Reference proteome</keyword>
<dbReference type="AlphaFoldDB" id="A0A9P3H8N6"/>
<evidence type="ECO:0000256" key="2">
    <source>
        <dbReference type="SAM" id="Phobius"/>
    </source>
</evidence>
<sequence length="264" mass="28732">MAYYYYTYNYARLGWIALVFVFAIIVCILRARRNAARLAAAQSTVQVVMTPVDANNPGYPQMQEPGYSYYQPPAPAYTPGTTGAPYPPPTSPYQPPNQVYPGSPYQAAAQPEYPPMPSPYKPPATYPPLNDQQQQWQQQQMNLQQQQQQQQAPFQYSPSHSPALQPAPPLPSQEPASHSAPVTAMPAQNTSLSAPGMFSPPPLYTASHPSLQPAPPVEKPLEHQAYPMPIDYSAGGSSSAAGTASTQQQQQQPPRPAQAPQGLQ</sequence>
<dbReference type="Proteomes" id="UP000827284">
    <property type="component" value="Unassembled WGS sequence"/>
</dbReference>
<reference evidence="3" key="1">
    <citation type="submission" date="2021-11" db="EMBL/GenBank/DDBJ databases">
        <authorList>
            <person name="Herlambang A."/>
            <person name="Guo Y."/>
            <person name="Takashima Y."/>
            <person name="Nishizawa T."/>
        </authorList>
    </citation>
    <scope>NUCLEOTIDE SEQUENCE</scope>
    <source>
        <strain evidence="3">E1425</strain>
    </source>
</reference>
<feature type="compositionally biased region" description="Pro residues" evidence="1">
    <location>
        <begin position="112"/>
        <end position="126"/>
    </location>
</feature>
<feature type="compositionally biased region" description="Low complexity" evidence="1">
    <location>
        <begin position="132"/>
        <end position="164"/>
    </location>
</feature>
<keyword evidence="2" id="KW-0472">Membrane</keyword>
<feature type="compositionally biased region" description="Low complexity" evidence="1">
    <location>
        <begin position="233"/>
        <end position="264"/>
    </location>
</feature>
<feature type="transmembrane region" description="Helical" evidence="2">
    <location>
        <begin position="12"/>
        <end position="29"/>
    </location>
</feature>
<feature type="compositionally biased region" description="Pro residues" evidence="1">
    <location>
        <begin position="85"/>
        <end position="95"/>
    </location>
</feature>